<reference evidence="2 3" key="1">
    <citation type="journal article" date="2019" name="Commun. Biol.">
        <title>The bagworm genome reveals a unique fibroin gene that provides high tensile strength.</title>
        <authorList>
            <person name="Kono N."/>
            <person name="Nakamura H."/>
            <person name="Ohtoshi R."/>
            <person name="Tomita M."/>
            <person name="Numata K."/>
            <person name="Arakawa K."/>
        </authorList>
    </citation>
    <scope>NUCLEOTIDE SEQUENCE [LARGE SCALE GENOMIC DNA]</scope>
</reference>
<feature type="compositionally biased region" description="Basic and acidic residues" evidence="1">
    <location>
        <begin position="140"/>
        <end position="160"/>
    </location>
</feature>
<dbReference type="Proteomes" id="UP000299102">
    <property type="component" value="Unassembled WGS sequence"/>
</dbReference>
<dbReference type="AlphaFoldDB" id="A0A4C1TYG5"/>
<evidence type="ECO:0000313" key="3">
    <source>
        <dbReference type="Proteomes" id="UP000299102"/>
    </source>
</evidence>
<gene>
    <name evidence="2" type="ORF">EVAR_83369_1</name>
</gene>
<organism evidence="2 3">
    <name type="scientific">Eumeta variegata</name>
    <name type="common">Bagworm moth</name>
    <name type="synonym">Eumeta japonica</name>
    <dbReference type="NCBI Taxonomy" id="151549"/>
    <lineage>
        <taxon>Eukaryota</taxon>
        <taxon>Metazoa</taxon>
        <taxon>Ecdysozoa</taxon>
        <taxon>Arthropoda</taxon>
        <taxon>Hexapoda</taxon>
        <taxon>Insecta</taxon>
        <taxon>Pterygota</taxon>
        <taxon>Neoptera</taxon>
        <taxon>Endopterygota</taxon>
        <taxon>Lepidoptera</taxon>
        <taxon>Glossata</taxon>
        <taxon>Ditrysia</taxon>
        <taxon>Tineoidea</taxon>
        <taxon>Psychidae</taxon>
        <taxon>Oiketicinae</taxon>
        <taxon>Eumeta</taxon>
    </lineage>
</organism>
<sequence length="240" mass="27434">MQQSHSEADMPVARNGRAPPVEYHFLTKDRHELEASDVVFRRKQQPTRRTDVIVTKKQTADHINLTINKATLLIAKNTFRRLIESTKVKTLKNVDRGREREHLRILMGERQASEFRPLNLDKAKFEDKISGGCVGSEPSVRAERAESLEDRERPIHDKNLYKTNSDNNFKSSSEKIKNPVVEFACLFESRSPAADVNPASVMWPFFAGRARAACELVREPNDPFSEPRQYPALDGCEMNI</sequence>
<feature type="compositionally biased region" description="Polar residues" evidence="1">
    <location>
        <begin position="161"/>
        <end position="171"/>
    </location>
</feature>
<name>A0A4C1TYG5_EUMVA</name>
<comment type="caution">
    <text evidence="2">The sequence shown here is derived from an EMBL/GenBank/DDBJ whole genome shotgun (WGS) entry which is preliminary data.</text>
</comment>
<proteinExistence type="predicted"/>
<dbReference type="EMBL" id="BGZK01000104">
    <property type="protein sequence ID" value="GBP19057.1"/>
    <property type="molecule type" value="Genomic_DNA"/>
</dbReference>
<keyword evidence="3" id="KW-1185">Reference proteome</keyword>
<protein>
    <submittedName>
        <fullName evidence="2">Uncharacterized protein</fullName>
    </submittedName>
</protein>
<feature type="region of interest" description="Disordered" evidence="1">
    <location>
        <begin position="136"/>
        <end position="173"/>
    </location>
</feature>
<evidence type="ECO:0000256" key="1">
    <source>
        <dbReference type="SAM" id="MobiDB-lite"/>
    </source>
</evidence>
<evidence type="ECO:0000313" key="2">
    <source>
        <dbReference type="EMBL" id="GBP19057.1"/>
    </source>
</evidence>
<accession>A0A4C1TYG5</accession>